<protein>
    <submittedName>
        <fullName evidence="2">(northern house mosquito) hypothetical protein</fullName>
    </submittedName>
</protein>
<feature type="compositionally biased region" description="Basic residues" evidence="1">
    <location>
        <begin position="47"/>
        <end position="63"/>
    </location>
</feature>
<dbReference type="EMBL" id="HBUE01056939">
    <property type="protein sequence ID" value="CAG6466705.1"/>
    <property type="molecule type" value="Transcribed_RNA"/>
</dbReference>
<evidence type="ECO:0000256" key="1">
    <source>
        <dbReference type="SAM" id="MobiDB-lite"/>
    </source>
</evidence>
<evidence type="ECO:0000313" key="2">
    <source>
        <dbReference type="EMBL" id="CAG6466705.1"/>
    </source>
</evidence>
<feature type="region of interest" description="Disordered" evidence="1">
    <location>
        <begin position="34"/>
        <end position="106"/>
    </location>
</feature>
<dbReference type="EMBL" id="HBUE01056940">
    <property type="protein sequence ID" value="CAG6466707.1"/>
    <property type="molecule type" value="Transcribed_RNA"/>
</dbReference>
<dbReference type="AlphaFoldDB" id="A0A8D8B3Z6"/>
<feature type="compositionally biased region" description="Basic residues" evidence="1">
    <location>
        <begin position="72"/>
        <end position="81"/>
    </location>
</feature>
<name>A0A8D8B3Z6_CULPI</name>
<organism evidence="2">
    <name type="scientific">Culex pipiens</name>
    <name type="common">House mosquito</name>
    <dbReference type="NCBI Taxonomy" id="7175"/>
    <lineage>
        <taxon>Eukaryota</taxon>
        <taxon>Metazoa</taxon>
        <taxon>Ecdysozoa</taxon>
        <taxon>Arthropoda</taxon>
        <taxon>Hexapoda</taxon>
        <taxon>Insecta</taxon>
        <taxon>Pterygota</taxon>
        <taxon>Neoptera</taxon>
        <taxon>Endopterygota</taxon>
        <taxon>Diptera</taxon>
        <taxon>Nematocera</taxon>
        <taxon>Culicoidea</taxon>
        <taxon>Culicidae</taxon>
        <taxon>Culicinae</taxon>
        <taxon>Culicini</taxon>
        <taxon>Culex</taxon>
        <taxon>Culex</taxon>
    </lineage>
</organism>
<accession>A0A8D8B3Z6</accession>
<sequence>MYWCRISVVMQQNAQRNIFCHSFLIWVYNTYPHRPSPRRPSSGLRWPSRRPGRSAGRHSRRPAWRGPSTFPRRWRFPRRRPTPAAWSLRPHSWPSWPSFPHPAWLR</sequence>
<feature type="compositionally biased region" description="Low complexity" evidence="1">
    <location>
        <begin position="82"/>
        <end position="106"/>
    </location>
</feature>
<proteinExistence type="predicted"/>
<reference evidence="2" key="1">
    <citation type="submission" date="2021-05" db="EMBL/GenBank/DDBJ databases">
        <authorList>
            <person name="Alioto T."/>
            <person name="Alioto T."/>
            <person name="Gomez Garrido J."/>
        </authorList>
    </citation>
    <scope>NUCLEOTIDE SEQUENCE</scope>
</reference>